<proteinExistence type="predicted"/>
<dbReference type="Gene3D" id="3.90.180.10">
    <property type="entry name" value="Medium-chain alcohol dehydrogenases, catalytic domain"/>
    <property type="match status" value="1"/>
</dbReference>
<dbReference type="SUPFAM" id="SSF50129">
    <property type="entry name" value="GroES-like"/>
    <property type="match status" value="1"/>
</dbReference>
<gene>
    <name evidence="1" type="ORF">S12H4_45083</name>
</gene>
<name>X1URV8_9ZZZZ</name>
<accession>X1URV8</accession>
<evidence type="ECO:0000313" key="1">
    <source>
        <dbReference type="EMBL" id="GAJ06347.1"/>
    </source>
</evidence>
<feature type="non-terminal residue" evidence="1">
    <location>
        <position position="48"/>
    </location>
</feature>
<comment type="caution">
    <text evidence="1">The sequence shown here is derived from an EMBL/GenBank/DDBJ whole genome shotgun (WGS) entry which is preliminary data.</text>
</comment>
<protein>
    <submittedName>
        <fullName evidence="1">Uncharacterized protein</fullName>
    </submittedName>
</protein>
<dbReference type="AlphaFoldDB" id="X1URV8"/>
<organism evidence="1">
    <name type="scientific">marine sediment metagenome</name>
    <dbReference type="NCBI Taxonomy" id="412755"/>
    <lineage>
        <taxon>unclassified sequences</taxon>
        <taxon>metagenomes</taxon>
        <taxon>ecological metagenomes</taxon>
    </lineage>
</organism>
<sequence>MKMTAMYLEEAGKIVPRKIDMPRIGKDEVLVSIKAVGICGSDVHYYTT</sequence>
<dbReference type="InterPro" id="IPR011032">
    <property type="entry name" value="GroES-like_sf"/>
</dbReference>
<dbReference type="EMBL" id="BARW01027837">
    <property type="protein sequence ID" value="GAJ06347.1"/>
    <property type="molecule type" value="Genomic_DNA"/>
</dbReference>
<reference evidence="1" key="1">
    <citation type="journal article" date="2014" name="Front. Microbiol.">
        <title>High frequency of phylogenetically diverse reductive dehalogenase-homologous genes in deep subseafloor sedimentary metagenomes.</title>
        <authorList>
            <person name="Kawai M."/>
            <person name="Futagami T."/>
            <person name="Toyoda A."/>
            <person name="Takaki Y."/>
            <person name="Nishi S."/>
            <person name="Hori S."/>
            <person name="Arai W."/>
            <person name="Tsubouchi T."/>
            <person name="Morono Y."/>
            <person name="Uchiyama I."/>
            <person name="Ito T."/>
            <person name="Fujiyama A."/>
            <person name="Inagaki F."/>
            <person name="Takami H."/>
        </authorList>
    </citation>
    <scope>NUCLEOTIDE SEQUENCE</scope>
    <source>
        <strain evidence="1">Expedition CK06-06</strain>
    </source>
</reference>